<accession>A0A955I866</accession>
<name>A0A955I866_9BACT</name>
<evidence type="ECO:0000313" key="3">
    <source>
        <dbReference type="Proteomes" id="UP000745577"/>
    </source>
</evidence>
<dbReference type="EMBL" id="JAGQLL010000053">
    <property type="protein sequence ID" value="MCA9380377.1"/>
    <property type="molecule type" value="Genomic_DNA"/>
</dbReference>
<organism evidence="2 3">
    <name type="scientific">Candidatus Dojkabacteria bacterium</name>
    <dbReference type="NCBI Taxonomy" id="2099670"/>
    <lineage>
        <taxon>Bacteria</taxon>
        <taxon>Candidatus Dojkabacteria</taxon>
    </lineage>
</organism>
<dbReference type="InterPro" id="IPR037284">
    <property type="entry name" value="SUF_FeS_clus_asmbl_SufBD_sf"/>
</dbReference>
<dbReference type="AlphaFoldDB" id="A0A955I866"/>
<protein>
    <submittedName>
        <fullName evidence="2">SufD family Fe-S cluster assembly protein</fullName>
    </submittedName>
</protein>
<dbReference type="InterPro" id="IPR055346">
    <property type="entry name" value="Fe-S_cluster_assembly_SufBD"/>
</dbReference>
<evidence type="ECO:0000259" key="1">
    <source>
        <dbReference type="Pfam" id="PF01458"/>
    </source>
</evidence>
<dbReference type="Pfam" id="PF01458">
    <property type="entry name" value="SUFBD_core"/>
    <property type="match status" value="1"/>
</dbReference>
<proteinExistence type="predicted"/>
<dbReference type="SUPFAM" id="SSF101960">
    <property type="entry name" value="Stabilizer of iron transporter SufD"/>
    <property type="match status" value="1"/>
</dbReference>
<dbReference type="PANTHER" id="PTHR43575">
    <property type="entry name" value="PROTEIN ABCI7, CHLOROPLASTIC"/>
    <property type="match status" value="1"/>
</dbReference>
<evidence type="ECO:0000313" key="2">
    <source>
        <dbReference type="EMBL" id="MCA9380377.1"/>
    </source>
</evidence>
<sequence>MKRIILDLTKPKIEILINEDTEIYGVFVGKDEIQLKSELTVTHLKPNLKSLTIVKAVVFDISSFDMIGNLVIKTGAKNTDAYLRLDALIMSSEASARVIPSLEITENDVKGGHGATVGQVDQEQLFYLQSRGLSHKQSEELLVEGFLSNIIDKI</sequence>
<dbReference type="InterPro" id="IPR000825">
    <property type="entry name" value="SUF_FeS_clus_asmbl_SufBD_core"/>
</dbReference>
<reference evidence="2" key="2">
    <citation type="journal article" date="2021" name="Microbiome">
        <title>Successional dynamics and alternative stable states in a saline activated sludge microbial community over 9 years.</title>
        <authorList>
            <person name="Wang Y."/>
            <person name="Ye J."/>
            <person name="Ju F."/>
            <person name="Liu L."/>
            <person name="Boyd J.A."/>
            <person name="Deng Y."/>
            <person name="Parks D.H."/>
            <person name="Jiang X."/>
            <person name="Yin X."/>
            <person name="Woodcroft B.J."/>
            <person name="Tyson G.W."/>
            <person name="Hugenholtz P."/>
            <person name="Polz M.F."/>
            <person name="Zhang T."/>
        </authorList>
    </citation>
    <scope>NUCLEOTIDE SEQUENCE</scope>
    <source>
        <strain evidence="2">HKST-UBA15</strain>
    </source>
</reference>
<dbReference type="PANTHER" id="PTHR43575:SF1">
    <property type="entry name" value="PROTEIN ABCI7, CHLOROPLASTIC"/>
    <property type="match status" value="1"/>
</dbReference>
<gene>
    <name evidence="2" type="ORF">KC675_04325</name>
</gene>
<dbReference type="GO" id="GO:0016226">
    <property type="term" value="P:iron-sulfur cluster assembly"/>
    <property type="evidence" value="ECO:0007669"/>
    <property type="project" value="InterPro"/>
</dbReference>
<feature type="domain" description="SUF system FeS cluster assembly SufBD core" evidence="1">
    <location>
        <begin position="20"/>
        <end position="146"/>
    </location>
</feature>
<reference evidence="2" key="1">
    <citation type="submission" date="2020-04" db="EMBL/GenBank/DDBJ databases">
        <authorList>
            <person name="Zhang T."/>
        </authorList>
    </citation>
    <scope>NUCLEOTIDE SEQUENCE</scope>
    <source>
        <strain evidence="2">HKST-UBA15</strain>
    </source>
</reference>
<dbReference type="Proteomes" id="UP000745577">
    <property type="component" value="Unassembled WGS sequence"/>
</dbReference>
<comment type="caution">
    <text evidence="2">The sequence shown here is derived from an EMBL/GenBank/DDBJ whole genome shotgun (WGS) entry which is preliminary data.</text>
</comment>